<dbReference type="CDD" id="cd07302">
    <property type="entry name" value="CHD"/>
    <property type="match status" value="1"/>
</dbReference>
<dbReference type="EMBL" id="AJVK01007956">
    <property type="status" value="NOT_ANNOTATED_CDS"/>
    <property type="molecule type" value="Genomic_DNA"/>
</dbReference>
<dbReference type="VEuPathDB" id="VectorBase:PPAPM1_012453"/>
<keyword evidence="7" id="KW-0472">Membrane</keyword>
<dbReference type="InterPro" id="IPR050401">
    <property type="entry name" value="Cyclic_nucleotide_synthase"/>
</dbReference>
<dbReference type="EMBL" id="AJVK01007955">
    <property type="status" value="NOT_ANNOTATED_CDS"/>
    <property type="molecule type" value="Genomic_DNA"/>
</dbReference>
<dbReference type="Gene3D" id="6.10.250.780">
    <property type="match status" value="1"/>
</dbReference>
<evidence type="ECO:0000256" key="6">
    <source>
        <dbReference type="ARBA" id="ARBA00022989"/>
    </source>
</evidence>
<protein>
    <recommendedName>
        <fullName evidence="3 12">Guanylate cyclase</fullName>
        <ecNumber evidence="3 12">4.6.1.2</ecNumber>
    </recommendedName>
</protein>
<evidence type="ECO:0000256" key="1">
    <source>
        <dbReference type="ARBA" id="ARBA00001436"/>
    </source>
</evidence>
<dbReference type="SUPFAM" id="SSF55073">
    <property type="entry name" value="Nucleotide cyclase"/>
    <property type="match status" value="1"/>
</dbReference>
<keyword evidence="14" id="KW-1185">Reference proteome</keyword>
<dbReference type="PANTHER" id="PTHR11920:SF462">
    <property type="entry name" value="GUANYLATE CYCLASE"/>
    <property type="match status" value="1"/>
</dbReference>
<dbReference type="GO" id="GO:0005524">
    <property type="term" value="F:ATP binding"/>
    <property type="evidence" value="ECO:0007669"/>
    <property type="project" value="InterPro"/>
</dbReference>
<dbReference type="InterPro" id="IPR018297">
    <property type="entry name" value="A/G_cyclase_CS"/>
</dbReference>
<dbReference type="GO" id="GO:0004383">
    <property type="term" value="F:guanylate cyclase activity"/>
    <property type="evidence" value="ECO:0007669"/>
    <property type="project" value="UniProtKB-EC"/>
</dbReference>
<dbReference type="EMBL" id="AJVK01007957">
    <property type="status" value="NOT_ANNOTATED_CDS"/>
    <property type="molecule type" value="Genomic_DNA"/>
</dbReference>
<keyword evidence="10 12" id="KW-0141">cGMP biosynthesis</keyword>
<dbReference type="InterPro" id="IPR000719">
    <property type="entry name" value="Prot_kinase_dom"/>
</dbReference>
<dbReference type="GO" id="GO:0005886">
    <property type="term" value="C:plasma membrane"/>
    <property type="evidence" value="ECO:0007669"/>
    <property type="project" value="TreeGrafter"/>
</dbReference>
<dbReference type="EnsemblMetazoa" id="PPAI010315-RA">
    <property type="protein sequence ID" value="PPAI010315-PA"/>
    <property type="gene ID" value="PPAI010315"/>
</dbReference>
<comment type="subcellular location">
    <subcellularLocation>
        <location evidence="2">Membrane</location>
        <topology evidence="2">Single-pass membrane protein</topology>
    </subcellularLocation>
</comment>
<evidence type="ECO:0000256" key="12">
    <source>
        <dbReference type="RuleBase" id="RU003431"/>
    </source>
</evidence>
<dbReference type="Gene3D" id="3.30.70.1230">
    <property type="entry name" value="Nucleotide cyclase"/>
    <property type="match status" value="1"/>
</dbReference>
<keyword evidence="6" id="KW-1133">Transmembrane helix</keyword>
<keyword evidence="5" id="KW-0547">Nucleotide-binding</keyword>
<dbReference type="EMBL" id="AJVK01007958">
    <property type="status" value="NOT_ANNOTATED_CDS"/>
    <property type="molecule type" value="Genomic_DNA"/>
</dbReference>
<dbReference type="FunFam" id="1.10.510.10:FF:000801">
    <property type="entry name" value="Guanylate cyclase"/>
    <property type="match status" value="1"/>
</dbReference>
<keyword evidence="4" id="KW-0812">Transmembrane</keyword>
<dbReference type="GO" id="GO:0007168">
    <property type="term" value="P:receptor guanylyl cyclase signaling pathway"/>
    <property type="evidence" value="ECO:0007669"/>
    <property type="project" value="TreeGrafter"/>
</dbReference>
<evidence type="ECO:0000256" key="3">
    <source>
        <dbReference type="ARBA" id="ARBA00012202"/>
    </source>
</evidence>
<dbReference type="Pfam" id="PF00211">
    <property type="entry name" value="Guanylate_cyc"/>
    <property type="match status" value="2"/>
</dbReference>
<dbReference type="EC" id="4.6.1.2" evidence="3 12"/>
<dbReference type="SUPFAM" id="SSF56112">
    <property type="entry name" value="Protein kinase-like (PK-like)"/>
    <property type="match status" value="1"/>
</dbReference>
<dbReference type="EMBL" id="AJVK01007954">
    <property type="status" value="NOT_ANNOTATED_CDS"/>
    <property type="molecule type" value="Genomic_DNA"/>
</dbReference>
<name>A0A1B0DP79_PHLPP</name>
<dbReference type="InterPro" id="IPR011009">
    <property type="entry name" value="Kinase-like_dom_sf"/>
</dbReference>
<organism evidence="13 14">
    <name type="scientific">Phlebotomus papatasi</name>
    <name type="common">Sandfly</name>
    <dbReference type="NCBI Taxonomy" id="29031"/>
    <lineage>
        <taxon>Eukaryota</taxon>
        <taxon>Metazoa</taxon>
        <taxon>Ecdysozoa</taxon>
        <taxon>Arthropoda</taxon>
        <taxon>Hexapoda</taxon>
        <taxon>Insecta</taxon>
        <taxon>Pterygota</taxon>
        <taxon>Neoptera</taxon>
        <taxon>Endopterygota</taxon>
        <taxon>Diptera</taxon>
        <taxon>Nematocera</taxon>
        <taxon>Psychodoidea</taxon>
        <taxon>Psychodidae</taxon>
        <taxon>Phlebotomus</taxon>
        <taxon>Phlebotomus</taxon>
    </lineage>
</organism>
<comment type="similarity">
    <text evidence="11">Belongs to the adenylyl cyclase class-4/guanylyl cyclase family.</text>
</comment>
<evidence type="ECO:0000256" key="4">
    <source>
        <dbReference type="ARBA" id="ARBA00022692"/>
    </source>
</evidence>
<dbReference type="InterPro" id="IPR001054">
    <property type="entry name" value="A/G_cyclase"/>
</dbReference>
<keyword evidence="8" id="KW-0325">Glycoprotein</keyword>
<dbReference type="InterPro" id="IPR001245">
    <property type="entry name" value="Ser-Thr/Tyr_kinase_cat_dom"/>
</dbReference>
<dbReference type="SMART" id="SM00044">
    <property type="entry name" value="CYCc"/>
    <property type="match status" value="1"/>
</dbReference>
<evidence type="ECO:0000313" key="14">
    <source>
        <dbReference type="Proteomes" id="UP000092462"/>
    </source>
</evidence>
<sequence length="926" mass="102903">GFRDWGLHTSEFWTCGILCWGAIVLTVLLLLCVIVASVAAALLFRNYLLKKRLSKGPNKIVLSPSDFVFPVDSRRVDEGIEAMLCCWLQQLQEFGGPEVDKPDLLKGSIGSLKNLGLTTTAKNNSGSGSLARHHTVIDFRARYNGDLVQLKEIPLMAVTELKTKAMDILMTAHGLRHENINPLIGWLSDANRTAMVFEYCSRGSLQDVLIMDDIKLDWSFRLSLLTDLVRGMRYLHSSPLRVHGGLSSRNCVVDARWVLKITDYGLPSFYEAQGIVMPSKSPKELLWTAPEALRNTKGYSKHGTQPADVYSFGIIMQEVVVRGEPYCMLSLSPEGNVYEMLDIITKIKRPPPLIRPSVSKGAAPPEAINIMRQCWAEMPDMRPDFNTVYERFKQLNHGRKVNFVDTMFQMLEKYSNNLEELIRERTEQLDIERKKTEQLLNRMLPSSVAEKLKMGLAVDPEEFSDVTIYFSDIVGFTTIAAHCSPVQVVDLLNDLYTCFDATINAYDVYKVETIGDAYMVVSGLPGRIPDHAEQIATMALDLLHQSGPCCAGVVGLTMPRYCLFGDTVNTASRMESTGSSWRIHLSEVTRDRLEKAGGYTLEPRGPIEIKGKGLMNTYWLLGKKGFDKPLPSPPPIGFDDTLIRNAMNDCLGDISQIRDDIMIQRTSVDQTAIEIADVKVEITPPVAPEFPSATMSASTSLESSTSGFNLNINVPEFPLKSTTTVSPNQRKMSEFGPDGLLNPSAFNRLSSSSASSARLFKKIEEMMDLSSPYNHYRCLSPSESNLLQCSGDLKAPFGKFHEMGKPGSSRLLRRQFSLDKDDVSGQGGSREGPKYSIDSGDCRSQISGQLSKAAMPRIHKQNSNSLAQDLEKIEEIPLSPSISIDNSNVRKDVAEAQVEKRAEDDKILDGNGHCEINLNVETLLLR</sequence>
<evidence type="ECO:0000256" key="8">
    <source>
        <dbReference type="ARBA" id="ARBA00023180"/>
    </source>
</evidence>
<evidence type="ECO:0000256" key="11">
    <source>
        <dbReference type="RuleBase" id="RU000405"/>
    </source>
</evidence>
<evidence type="ECO:0000256" key="10">
    <source>
        <dbReference type="ARBA" id="ARBA00023293"/>
    </source>
</evidence>
<dbReference type="GO" id="GO:0035556">
    <property type="term" value="P:intracellular signal transduction"/>
    <property type="evidence" value="ECO:0007669"/>
    <property type="project" value="InterPro"/>
</dbReference>
<evidence type="ECO:0000256" key="7">
    <source>
        <dbReference type="ARBA" id="ARBA00023136"/>
    </source>
</evidence>
<comment type="catalytic activity">
    <reaction evidence="1 12">
        <text>GTP = 3',5'-cyclic GMP + diphosphate</text>
        <dbReference type="Rhea" id="RHEA:13665"/>
        <dbReference type="ChEBI" id="CHEBI:33019"/>
        <dbReference type="ChEBI" id="CHEBI:37565"/>
        <dbReference type="ChEBI" id="CHEBI:57746"/>
        <dbReference type="EC" id="4.6.1.2"/>
    </reaction>
</comment>
<evidence type="ECO:0000256" key="9">
    <source>
        <dbReference type="ARBA" id="ARBA00023239"/>
    </source>
</evidence>
<dbReference type="EMBL" id="AJVK01007953">
    <property type="status" value="NOT_ANNOTATED_CDS"/>
    <property type="molecule type" value="Genomic_DNA"/>
</dbReference>
<evidence type="ECO:0000313" key="13">
    <source>
        <dbReference type="EnsemblMetazoa" id="PPAI010315-PA"/>
    </source>
</evidence>
<dbReference type="PANTHER" id="PTHR11920">
    <property type="entry name" value="GUANYLYL CYCLASE"/>
    <property type="match status" value="1"/>
</dbReference>
<reference evidence="13" key="1">
    <citation type="submission" date="2022-08" db="UniProtKB">
        <authorList>
            <consortium name="EnsemblMetazoa"/>
        </authorList>
    </citation>
    <scope>IDENTIFICATION</scope>
    <source>
        <strain evidence="13">Israel</strain>
    </source>
</reference>
<dbReference type="GO" id="GO:0004016">
    <property type="term" value="F:adenylate cyclase activity"/>
    <property type="evidence" value="ECO:0007669"/>
    <property type="project" value="TreeGrafter"/>
</dbReference>
<dbReference type="Gene3D" id="1.10.510.10">
    <property type="entry name" value="Transferase(Phosphotransferase) domain 1"/>
    <property type="match status" value="1"/>
</dbReference>
<dbReference type="Proteomes" id="UP000092462">
    <property type="component" value="Unassembled WGS sequence"/>
</dbReference>
<dbReference type="VEuPathDB" id="VectorBase:PPAI010315"/>
<proteinExistence type="inferred from homology"/>
<dbReference type="GO" id="GO:0004672">
    <property type="term" value="F:protein kinase activity"/>
    <property type="evidence" value="ECO:0007669"/>
    <property type="project" value="InterPro"/>
</dbReference>
<keyword evidence="9 11" id="KW-0456">Lyase</keyword>
<dbReference type="PROSITE" id="PS50125">
    <property type="entry name" value="GUANYLATE_CYCLASE_2"/>
    <property type="match status" value="1"/>
</dbReference>
<dbReference type="AlphaFoldDB" id="A0A1B0DP79"/>
<dbReference type="InterPro" id="IPR029787">
    <property type="entry name" value="Nucleotide_cyclase"/>
</dbReference>
<evidence type="ECO:0000256" key="2">
    <source>
        <dbReference type="ARBA" id="ARBA00004167"/>
    </source>
</evidence>
<accession>A0A1B0DP79</accession>
<dbReference type="PROSITE" id="PS00452">
    <property type="entry name" value="GUANYLATE_CYCLASE_1"/>
    <property type="match status" value="1"/>
</dbReference>
<dbReference type="PROSITE" id="PS50011">
    <property type="entry name" value="PROTEIN_KINASE_DOM"/>
    <property type="match status" value="1"/>
</dbReference>
<evidence type="ECO:0000256" key="5">
    <source>
        <dbReference type="ARBA" id="ARBA00022741"/>
    </source>
</evidence>
<dbReference type="GO" id="GO:0001653">
    <property type="term" value="F:peptide receptor activity"/>
    <property type="evidence" value="ECO:0007669"/>
    <property type="project" value="TreeGrafter"/>
</dbReference>
<dbReference type="Pfam" id="PF07714">
    <property type="entry name" value="PK_Tyr_Ser-Thr"/>
    <property type="match status" value="1"/>
</dbReference>